<accession>A0A9D9HKW0</accession>
<evidence type="ECO:0000313" key="1">
    <source>
        <dbReference type="EMBL" id="MBO8455714.1"/>
    </source>
</evidence>
<organism evidence="1 2">
    <name type="scientific">Candidatus Cryptobacteroides intestinigallinarum</name>
    <dbReference type="NCBI Taxonomy" id="2840767"/>
    <lineage>
        <taxon>Bacteria</taxon>
        <taxon>Pseudomonadati</taxon>
        <taxon>Bacteroidota</taxon>
        <taxon>Bacteroidia</taxon>
        <taxon>Bacteroidales</taxon>
        <taxon>Candidatus Cryptobacteroides</taxon>
    </lineage>
</organism>
<proteinExistence type="predicted"/>
<evidence type="ECO:0008006" key="3">
    <source>
        <dbReference type="Google" id="ProtNLM"/>
    </source>
</evidence>
<gene>
    <name evidence="1" type="ORF">IAC08_04860</name>
</gene>
<dbReference type="Proteomes" id="UP000823617">
    <property type="component" value="Unassembled WGS sequence"/>
</dbReference>
<dbReference type="InterPro" id="IPR010994">
    <property type="entry name" value="RuvA_2-like"/>
</dbReference>
<reference evidence="1" key="1">
    <citation type="submission" date="2020-10" db="EMBL/GenBank/DDBJ databases">
        <authorList>
            <person name="Gilroy R."/>
        </authorList>
    </citation>
    <scope>NUCLEOTIDE SEQUENCE</scope>
    <source>
        <strain evidence="1">B1-3475</strain>
    </source>
</reference>
<comment type="caution">
    <text evidence="1">The sequence shown here is derived from an EMBL/GenBank/DDBJ whole genome shotgun (WGS) entry which is preliminary data.</text>
</comment>
<dbReference type="SUPFAM" id="SSF47781">
    <property type="entry name" value="RuvA domain 2-like"/>
    <property type="match status" value="1"/>
</dbReference>
<sequence>MIGNDGIGDKCICDVMMEGCIGDMVQVEASGMPSLEVLKAVSLAVMICLAVGVAAAGNRPDDDWMSAVAFLSGTTATEELDEYTVEQFSALRSRPLKINLVSRSRLSASGLFSPYQVASLADYISRHGDILSIAELATVDGFGKEYAAALRYFISLDSAALPGQSSDRKIEVYNSLTVRSGMRKKEDESADCSYAMRYVMEAGGRGELGLVAKSGYDAAHFPPEVMSFYAAFYGRNRLGKIIVGDFNARFGQGLGLWSGFTMGGLSAPASCARRASGISPYRSYSGEGAMRGLAVDFSVGSVTVSSFISGEGLRQIMSGGETEGVSFLPGLNIGYLGHNCQGSVTVYAQTKDVLCPGTSDHDSTAETSLLSGPFEDLKSSADFRYNLKGTDIFAEAAFDFLALSAAAVGGVRFRIGESADIAVAARYYPSSYNGSRSGAVRSGSKCSNEYGISACCSFASGGYISLAGKEGFGSSAIVHTGNVSLDIFHSPEPRYGADASGSQLKFLADYRWQASPCIALCLRASERLRTWDRSSKTDIRTDVKYSDGTFCFASRINAVVSESFGLLGYIEGGYLSDIFTVYLRGGIFRADKWDDRLYVYERDAPGNFNVPAYYGRGYWTALTAGIKVKRWLRAYLRASFLEYPWIQPGMTKKKPGKAELKIQVVFQL</sequence>
<dbReference type="EMBL" id="JADIMK010000048">
    <property type="protein sequence ID" value="MBO8455714.1"/>
    <property type="molecule type" value="Genomic_DNA"/>
</dbReference>
<evidence type="ECO:0000313" key="2">
    <source>
        <dbReference type="Proteomes" id="UP000823617"/>
    </source>
</evidence>
<protein>
    <recommendedName>
        <fullName evidence="3">Helix-hairpin-helix domain-containing protein</fullName>
    </recommendedName>
</protein>
<reference evidence="1" key="2">
    <citation type="journal article" date="2021" name="PeerJ">
        <title>Extensive microbial diversity within the chicken gut microbiome revealed by metagenomics and culture.</title>
        <authorList>
            <person name="Gilroy R."/>
            <person name="Ravi A."/>
            <person name="Getino M."/>
            <person name="Pursley I."/>
            <person name="Horton D.L."/>
            <person name="Alikhan N.F."/>
            <person name="Baker D."/>
            <person name="Gharbi K."/>
            <person name="Hall N."/>
            <person name="Watson M."/>
            <person name="Adriaenssens E.M."/>
            <person name="Foster-Nyarko E."/>
            <person name="Jarju S."/>
            <person name="Secka A."/>
            <person name="Antonio M."/>
            <person name="Oren A."/>
            <person name="Chaudhuri R.R."/>
            <person name="La Ragione R."/>
            <person name="Hildebrand F."/>
            <person name="Pallen M.J."/>
        </authorList>
    </citation>
    <scope>NUCLEOTIDE SEQUENCE</scope>
    <source>
        <strain evidence="1">B1-3475</strain>
    </source>
</reference>
<dbReference type="AlphaFoldDB" id="A0A9D9HKW0"/>
<name>A0A9D9HKW0_9BACT</name>